<evidence type="ECO:0000313" key="4">
    <source>
        <dbReference type="Proteomes" id="UP000262882"/>
    </source>
</evidence>
<evidence type="ECO:0000256" key="1">
    <source>
        <dbReference type="SAM" id="MobiDB-lite"/>
    </source>
</evidence>
<gene>
    <name evidence="3" type="ORF">D0T12_12315</name>
</gene>
<keyword evidence="4" id="KW-1185">Reference proteome</keyword>
<dbReference type="Proteomes" id="UP000262882">
    <property type="component" value="Unassembled WGS sequence"/>
</dbReference>
<feature type="region of interest" description="Disordered" evidence="1">
    <location>
        <begin position="12"/>
        <end position="53"/>
    </location>
</feature>
<evidence type="ECO:0000313" key="3">
    <source>
        <dbReference type="EMBL" id="RFS85763.1"/>
    </source>
</evidence>
<organism evidence="3 4">
    <name type="scientific">Actinomadura spongiicola</name>
    <dbReference type="NCBI Taxonomy" id="2303421"/>
    <lineage>
        <taxon>Bacteria</taxon>
        <taxon>Bacillati</taxon>
        <taxon>Actinomycetota</taxon>
        <taxon>Actinomycetes</taxon>
        <taxon>Streptosporangiales</taxon>
        <taxon>Thermomonosporaceae</taxon>
        <taxon>Actinomadura</taxon>
    </lineage>
</organism>
<protein>
    <submittedName>
        <fullName evidence="3">Uncharacterized protein</fullName>
    </submittedName>
</protein>
<keyword evidence="2" id="KW-0472">Membrane</keyword>
<keyword evidence="2" id="KW-1133">Transmembrane helix</keyword>
<proteinExistence type="predicted"/>
<dbReference type="AlphaFoldDB" id="A0A372GL23"/>
<keyword evidence="2" id="KW-0812">Transmembrane</keyword>
<feature type="region of interest" description="Disordered" evidence="1">
    <location>
        <begin position="129"/>
        <end position="196"/>
    </location>
</feature>
<comment type="caution">
    <text evidence="3">The sequence shown here is derived from an EMBL/GenBank/DDBJ whole genome shotgun (WGS) entry which is preliminary data.</text>
</comment>
<dbReference type="EMBL" id="QVNQ01000003">
    <property type="protein sequence ID" value="RFS85763.1"/>
    <property type="molecule type" value="Genomic_DNA"/>
</dbReference>
<feature type="transmembrane region" description="Helical" evidence="2">
    <location>
        <begin position="198"/>
        <end position="218"/>
    </location>
</feature>
<reference evidence="3 4" key="1">
    <citation type="submission" date="2018-08" db="EMBL/GenBank/DDBJ databases">
        <title>Actinomadura spongicola sp. nov., isolated from marine sponge Leucetta chagosensis.</title>
        <authorList>
            <person name="Li L."/>
            <person name="Lin H.W."/>
        </authorList>
    </citation>
    <scope>NUCLEOTIDE SEQUENCE [LARGE SCALE GENOMIC DNA]</scope>
    <source>
        <strain evidence="3 4">LHW52907</strain>
    </source>
</reference>
<dbReference type="RefSeq" id="WP_117399617.1">
    <property type="nucleotide sequence ID" value="NZ_QVNQ01000003.1"/>
</dbReference>
<feature type="compositionally biased region" description="Pro residues" evidence="1">
    <location>
        <begin position="129"/>
        <end position="165"/>
    </location>
</feature>
<name>A0A372GL23_9ACTN</name>
<accession>A0A372GL23</accession>
<evidence type="ECO:0000256" key="2">
    <source>
        <dbReference type="SAM" id="Phobius"/>
    </source>
</evidence>
<sequence>MTAGATVLGIAAMSGVSHAETSRPSAKKSPRTERPASLLDLDLSPTASYDKPTRTATVNLDVGLRVGSRDDGVNVRLRTGVSASPGGGGLVRAKAKVGASVNPGGTAPPSVDVAANACVGGCAAPTPPTPPTPPIPPTPPTPPVPPPPPAPPGPVPPNAQPPASPLLPRLPSAPMGPGATAVGEFTPPRGLPFTGTDALPLLALGITALAAGSAAVAATRRRDTRES</sequence>